<keyword evidence="5" id="KW-0997">Cell inner membrane</keyword>
<dbReference type="RefSeq" id="WP_211517000.1">
    <property type="nucleotide sequence ID" value="NZ_FNOT01000002.1"/>
</dbReference>
<feature type="transmembrane region" description="Helical" evidence="12">
    <location>
        <begin position="306"/>
        <end position="323"/>
    </location>
</feature>
<comment type="subunit">
    <text evidence="2">The complex is composed of two ATP-binding proteins (LsrA), two transmembrane proteins (LsrC and LsrD) and a solute-binding protein (LsrB).</text>
</comment>
<dbReference type="AlphaFoldDB" id="A0A1H3DI45"/>
<dbReference type="PANTHER" id="PTHR32196:SF29">
    <property type="entry name" value="AUTOINDUCER 2 IMPORT SYSTEM PERMEASE PROTEIN LSRC"/>
    <property type="match status" value="1"/>
</dbReference>
<dbReference type="GO" id="GO:0022857">
    <property type="term" value="F:transmembrane transporter activity"/>
    <property type="evidence" value="ECO:0007669"/>
    <property type="project" value="InterPro"/>
</dbReference>
<accession>A0A1H3DI45</accession>
<feature type="transmembrane region" description="Helical" evidence="12">
    <location>
        <begin position="251"/>
        <end position="271"/>
    </location>
</feature>
<evidence type="ECO:0000256" key="7">
    <source>
        <dbReference type="ARBA" id="ARBA00022989"/>
    </source>
</evidence>
<reference evidence="14" key="1">
    <citation type="submission" date="2016-10" db="EMBL/GenBank/DDBJ databases">
        <authorList>
            <person name="Varghese N."/>
            <person name="Submissions S."/>
        </authorList>
    </citation>
    <scope>NUCLEOTIDE SEQUENCE [LARGE SCALE GENOMIC DNA]</scope>
    <source>
        <strain evidence="14">DSM 45422</strain>
    </source>
</reference>
<comment type="function">
    <text evidence="9">Part of the ABC transporter complex LsrABCD involved in autoinducer 2 (AI-2) import. Probably responsible for the translocation of the substrate across the membrane.</text>
</comment>
<feature type="transmembrane region" description="Helical" evidence="12">
    <location>
        <begin position="79"/>
        <end position="98"/>
    </location>
</feature>
<keyword evidence="3" id="KW-0813">Transport</keyword>
<gene>
    <name evidence="13" type="ORF">SAMN05660209_00980</name>
</gene>
<keyword evidence="7 12" id="KW-1133">Transmembrane helix</keyword>
<dbReference type="PANTHER" id="PTHR32196">
    <property type="entry name" value="ABC TRANSPORTER PERMEASE PROTEIN YPHD-RELATED-RELATED"/>
    <property type="match status" value="1"/>
</dbReference>
<organism evidence="13 14">
    <name type="scientific">Geodermatophilus africanus</name>
    <dbReference type="NCBI Taxonomy" id="1137993"/>
    <lineage>
        <taxon>Bacteria</taxon>
        <taxon>Bacillati</taxon>
        <taxon>Actinomycetota</taxon>
        <taxon>Actinomycetes</taxon>
        <taxon>Geodermatophilales</taxon>
        <taxon>Geodermatophilaceae</taxon>
        <taxon>Geodermatophilus</taxon>
    </lineage>
</organism>
<feature type="region of interest" description="Disordered" evidence="11">
    <location>
        <begin position="1"/>
        <end position="35"/>
    </location>
</feature>
<feature type="transmembrane region" description="Helical" evidence="12">
    <location>
        <begin position="50"/>
        <end position="67"/>
    </location>
</feature>
<dbReference type="InterPro" id="IPR001851">
    <property type="entry name" value="ABC_transp_permease"/>
</dbReference>
<comment type="subcellular location">
    <subcellularLocation>
        <location evidence="1">Cell membrane</location>
        <topology evidence="1">Multi-pass membrane protein</topology>
    </subcellularLocation>
</comment>
<evidence type="ECO:0000256" key="10">
    <source>
        <dbReference type="ARBA" id="ARBA00039382"/>
    </source>
</evidence>
<dbReference type="EMBL" id="FNOT01000002">
    <property type="protein sequence ID" value="SDX65334.1"/>
    <property type="molecule type" value="Genomic_DNA"/>
</dbReference>
<dbReference type="Proteomes" id="UP000198921">
    <property type="component" value="Unassembled WGS sequence"/>
</dbReference>
<feature type="transmembrane region" description="Helical" evidence="12">
    <location>
        <begin position="335"/>
        <end position="356"/>
    </location>
</feature>
<evidence type="ECO:0000313" key="13">
    <source>
        <dbReference type="EMBL" id="SDX65334.1"/>
    </source>
</evidence>
<keyword evidence="6 12" id="KW-0812">Transmembrane</keyword>
<proteinExistence type="predicted"/>
<evidence type="ECO:0000256" key="5">
    <source>
        <dbReference type="ARBA" id="ARBA00022519"/>
    </source>
</evidence>
<evidence type="ECO:0000256" key="4">
    <source>
        <dbReference type="ARBA" id="ARBA00022475"/>
    </source>
</evidence>
<feature type="transmembrane region" description="Helical" evidence="12">
    <location>
        <begin position="196"/>
        <end position="218"/>
    </location>
</feature>
<keyword evidence="8 12" id="KW-0472">Membrane</keyword>
<feature type="compositionally biased region" description="Low complexity" evidence="11">
    <location>
        <begin position="11"/>
        <end position="31"/>
    </location>
</feature>
<evidence type="ECO:0000256" key="2">
    <source>
        <dbReference type="ARBA" id="ARBA00011262"/>
    </source>
</evidence>
<evidence type="ECO:0000313" key="14">
    <source>
        <dbReference type="Proteomes" id="UP000198921"/>
    </source>
</evidence>
<evidence type="ECO:0000256" key="3">
    <source>
        <dbReference type="ARBA" id="ARBA00022448"/>
    </source>
</evidence>
<dbReference type="STRING" id="1137993.SAMN05660209_00980"/>
<evidence type="ECO:0000256" key="9">
    <source>
        <dbReference type="ARBA" id="ARBA00025439"/>
    </source>
</evidence>
<keyword evidence="14" id="KW-1185">Reference proteome</keyword>
<evidence type="ECO:0000256" key="6">
    <source>
        <dbReference type="ARBA" id="ARBA00022692"/>
    </source>
</evidence>
<feature type="transmembrane region" description="Helical" evidence="12">
    <location>
        <begin position="283"/>
        <end position="301"/>
    </location>
</feature>
<keyword evidence="4" id="KW-1003">Cell membrane</keyword>
<evidence type="ECO:0000256" key="12">
    <source>
        <dbReference type="SAM" id="Phobius"/>
    </source>
</evidence>
<sequence>MSERASSPVGTAEPASGASPTATPTPTASPTERPGRGAALVHRLVVVRELGILAALLLLVVATVVANPRFLSGQNIRDLLISASILTVLAAGQTVVIITRNVDLSVGSTLGLSAYATGTLLVNGTPVPLAVLAGVAVGALCGLLNGVIVAVAKVPSLVVTLGTLYAIRGLDSLWASQSGRLQINAADLPSGFKAIAGARVLGVPVLFLVAVAVVVLVGHHLRSYRSGRELYGIGSDPDAARLSGIPVGRRVLAAFVVSGALAGLAGVMYAARFQTLDATAGTGQELFVVAAAVVGGVAIFGGSGSVYGAALGALLLTTIGAALPQLGLNPFWREAAVGALILAAIVLDRSLSLRLARRLRGRNLRGS</sequence>
<protein>
    <recommendedName>
        <fullName evidence="10">Autoinducer 2 import system permease protein LsrC</fullName>
    </recommendedName>
</protein>
<evidence type="ECO:0000256" key="8">
    <source>
        <dbReference type="ARBA" id="ARBA00023136"/>
    </source>
</evidence>
<dbReference type="Pfam" id="PF02653">
    <property type="entry name" value="BPD_transp_2"/>
    <property type="match status" value="1"/>
</dbReference>
<name>A0A1H3DI45_9ACTN</name>
<dbReference type="GO" id="GO:0005886">
    <property type="term" value="C:plasma membrane"/>
    <property type="evidence" value="ECO:0007669"/>
    <property type="project" value="UniProtKB-SubCell"/>
</dbReference>
<evidence type="ECO:0000256" key="11">
    <source>
        <dbReference type="SAM" id="MobiDB-lite"/>
    </source>
</evidence>
<dbReference type="CDD" id="cd06579">
    <property type="entry name" value="TM_PBP1_transp_AraH_like"/>
    <property type="match status" value="1"/>
</dbReference>
<evidence type="ECO:0000256" key="1">
    <source>
        <dbReference type="ARBA" id="ARBA00004651"/>
    </source>
</evidence>